<keyword evidence="3" id="KW-1185">Reference proteome</keyword>
<evidence type="ECO:0000313" key="3">
    <source>
        <dbReference type="Proteomes" id="UP000054538"/>
    </source>
</evidence>
<gene>
    <name evidence="2" type="ORF">PAXRUDRAFT_21658</name>
</gene>
<dbReference type="AlphaFoldDB" id="A0A0D0CPI1"/>
<dbReference type="OrthoDB" id="4743193at2759"/>
<dbReference type="Proteomes" id="UP000054538">
    <property type="component" value="Unassembled WGS sequence"/>
</dbReference>
<proteinExistence type="predicted"/>
<reference evidence="2 3" key="1">
    <citation type="submission" date="2014-04" db="EMBL/GenBank/DDBJ databases">
        <authorList>
            <consortium name="DOE Joint Genome Institute"/>
            <person name="Kuo A."/>
            <person name="Kohler A."/>
            <person name="Jargeat P."/>
            <person name="Nagy L.G."/>
            <person name="Floudas D."/>
            <person name="Copeland A."/>
            <person name="Barry K.W."/>
            <person name="Cichocki N."/>
            <person name="Veneault-Fourrey C."/>
            <person name="LaButti K."/>
            <person name="Lindquist E.A."/>
            <person name="Lipzen A."/>
            <person name="Lundell T."/>
            <person name="Morin E."/>
            <person name="Murat C."/>
            <person name="Sun H."/>
            <person name="Tunlid A."/>
            <person name="Henrissat B."/>
            <person name="Grigoriev I.V."/>
            <person name="Hibbett D.S."/>
            <person name="Martin F."/>
            <person name="Nordberg H.P."/>
            <person name="Cantor M.N."/>
            <person name="Hua S.X."/>
        </authorList>
    </citation>
    <scope>NUCLEOTIDE SEQUENCE [LARGE SCALE GENOMIC DNA]</scope>
    <source>
        <strain evidence="2 3">Ve08.2h10</strain>
    </source>
</reference>
<name>A0A0D0CPI1_9AGAM</name>
<feature type="region of interest" description="Disordered" evidence="1">
    <location>
        <begin position="139"/>
        <end position="174"/>
    </location>
</feature>
<reference evidence="3" key="2">
    <citation type="submission" date="2015-01" db="EMBL/GenBank/DDBJ databases">
        <title>Evolutionary Origins and Diversification of the Mycorrhizal Mutualists.</title>
        <authorList>
            <consortium name="DOE Joint Genome Institute"/>
            <consortium name="Mycorrhizal Genomics Consortium"/>
            <person name="Kohler A."/>
            <person name="Kuo A."/>
            <person name="Nagy L.G."/>
            <person name="Floudas D."/>
            <person name="Copeland A."/>
            <person name="Barry K.W."/>
            <person name="Cichocki N."/>
            <person name="Veneault-Fourrey C."/>
            <person name="LaButti K."/>
            <person name="Lindquist E.A."/>
            <person name="Lipzen A."/>
            <person name="Lundell T."/>
            <person name="Morin E."/>
            <person name="Murat C."/>
            <person name="Riley R."/>
            <person name="Ohm R."/>
            <person name="Sun H."/>
            <person name="Tunlid A."/>
            <person name="Henrissat B."/>
            <person name="Grigoriev I.V."/>
            <person name="Hibbett D.S."/>
            <person name="Martin F."/>
        </authorList>
    </citation>
    <scope>NUCLEOTIDE SEQUENCE [LARGE SCALE GENOMIC DNA]</scope>
    <source>
        <strain evidence="3">Ve08.2h10</strain>
    </source>
</reference>
<dbReference type="HOGENOM" id="CLU_1540562_0_0_1"/>
<evidence type="ECO:0000313" key="2">
    <source>
        <dbReference type="EMBL" id="KIK72721.1"/>
    </source>
</evidence>
<dbReference type="EMBL" id="KN830512">
    <property type="protein sequence ID" value="KIK72721.1"/>
    <property type="molecule type" value="Genomic_DNA"/>
</dbReference>
<sequence length="174" mass="19598">MPIPPSHWTHIKNVLQALQVNAVTLWDIIGFVHLSHEDLHKAAWEPIEENCKGLAVVLFKGEWTKETMLVAAFEVWIAVQHFNGSASQLEDLFVRNLALKVKEIAPHLFPLLLQLLNANPVTQCSYNKKTIDNMLQELENPESTGQQERDLGEIGGDTMAADNEAESESERPHK</sequence>
<organism evidence="2 3">
    <name type="scientific">Paxillus rubicundulus Ve08.2h10</name>
    <dbReference type="NCBI Taxonomy" id="930991"/>
    <lineage>
        <taxon>Eukaryota</taxon>
        <taxon>Fungi</taxon>
        <taxon>Dikarya</taxon>
        <taxon>Basidiomycota</taxon>
        <taxon>Agaricomycotina</taxon>
        <taxon>Agaricomycetes</taxon>
        <taxon>Agaricomycetidae</taxon>
        <taxon>Boletales</taxon>
        <taxon>Paxilineae</taxon>
        <taxon>Paxillaceae</taxon>
        <taxon>Paxillus</taxon>
    </lineage>
</organism>
<evidence type="ECO:0000256" key="1">
    <source>
        <dbReference type="SAM" id="MobiDB-lite"/>
    </source>
</evidence>
<protein>
    <submittedName>
        <fullName evidence="2">Unplaced genomic scaffold scaffold_5690, whole genome shotgun sequence</fullName>
    </submittedName>
</protein>
<accession>A0A0D0CPI1</accession>
<dbReference type="InParanoid" id="A0A0D0CPI1"/>